<evidence type="ECO:0000256" key="1">
    <source>
        <dbReference type="SAM" id="SignalP"/>
    </source>
</evidence>
<sequence>MSLYFFYWFNCSFILFIRSSLGSSKVAAQHRFDRAQLSSSCSSSNL</sequence>
<proteinExistence type="predicted"/>
<dbReference type="EMBL" id="CM016560">
    <property type="protein sequence ID" value="TKV94325.1"/>
    <property type="molecule type" value="Genomic_DNA"/>
</dbReference>
<dbReference type="Gramene" id="TKV94325">
    <property type="protein sequence ID" value="TKV94325"/>
    <property type="gene ID" value="SEVIR_9G286701v2"/>
</dbReference>
<name>A0A4V6D1E2_SETVI</name>
<reference evidence="2" key="1">
    <citation type="submission" date="2019-03" db="EMBL/GenBank/DDBJ databases">
        <title>WGS assembly of Setaria viridis.</title>
        <authorList>
            <person name="Huang P."/>
            <person name="Jenkins J."/>
            <person name="Grimwood J."/>
            <person name="Barry K."/>
            <person name="Healey A."/>
            <person name="Mamidi S."/>
            <person name="Sreedasyam A."/>
            <person name="Shu S."/>
            <person name="Feldman M."/>
            <person name="Wu J."/>
            <person name="Yu Y."/>
            <person name="Chen C."/>
            <person name="Johnson J."/>
            <person name="Rokhsar D."/>
            <person name="Baxter I."/>
            <person name="Schmutz J."/>
            <person name="Brutnell T."/>
            <person name="Kellogg E."/>
        </authorList>
    </citation>
    <scope>NUCLEOTIDE SEQUENCE [LARGE SCALE GENOMIC DNA]</scope>
</reference>
<evidence type="ECO:0000313" key="2">
    <source>
        <dbReference type="EMBL" id="TKV94325.1"/>
    </source>
</evidence>
<gene>
    <name evidence="2" type="ORF">SEVIR_9G286701v2</name>
</gene>
<protein>
    <submittedName>
        <fullName evidence="2">Uncharacterized protein</fullName>
    </submittedName>
</protein>
<accession>A0A4V6D1E2</accession>
<feature type="signal peptide" evidence="1">
    <location>
        <begin position="1"/>
        <end position="22"/>
    </location>
</feature>
<keyword evidence="3" id="KW-1185">Reference proteome</keyword>
<organism evidence="2 3">
    <name type="scientific">Setaria viridis</name>
    <name type="common">Green bristlegrass</name>
    <name type="synonym">Setaria italica subsp. viridis</name>
    <dbReference type="NCBI Taxonomy" id="4556"/>
    <lineage>
        <taxon>Eukaryota</taxon>
        <taxon>Viridiplantae</taxon>
        <taxon>Streptophyta</taxon>
        <taxon>Embryophyta</taxon>
        <taxon>Tracheophyta</taxon>
        <taxon>Spermatophyta</taxon>
        <taxon>Magnoliopsida</taxon>
        <taxon>Liliopsida</taxon>
        <taxon>Poales</taxon>
        <taxon>Poaceae</taxon>
        <taxon>PACMAD clade</taxon>
        <taxon>Panicoideae</taxon>
        <taxon>Panicodae</taxon>
        <taxon>Paniceae</taxon>
        <taxon>Cenchrinae</taxon>
        <taxon>Setaria</taxon>
    </lineage>
</organism>
<feature type="chain" id="PRO_5020814504" evidence="1">
    <location>
        <begin position="23"/>
        <end position="46"/>
    </location>
</feature>
<keyword evidence="1" id="KW-0732">Signal</keyword>
<dbReference type="AlphaFoldDB" id="A0A4V6D1E2"/>
<evidence type="ECO:0000313" key="3">
    <source>
        <dbReference type="Proteomes" id="UP000298652"/>
    </source>
</evidence>
<dbReference type="Proteomes" id="UP000298652">
    <property type="component" value="Chromosome 9"/>
</dbReference>